<accession>A0A919JH33</accession>
<evidence type="ECO:0008006" key="3">
    <source>
        <dbReference type="Google" id="ProtNLM"/>
    </source>
</evidence>
<evidence type="ECO:0000313" key="1">
    <source>
        <dbReference type="EMBL" id="GIE49523.1"/>
    </source>
</evidence>
<proteinExistence type="predicted"/>
<dbReference type="AlphaFoldDB" id="A0A919JH33"/>
<dbReference type="Proteomes" id="UP000647172">
    <property type="component" value="Unassembled WGS sequence"/>
</dbReference>
<organism evidence="1 2">
    <name type="scientific">Actinoplanes nipponensis</name>
    <dbReference type="NCBI Taxonomy" id="135950"/>
    <lineage>
        <taxon>Bacteria</taxon>
        <taxon>Bacillati</taxon>
        <taxon>Actinomycetota</taxon>
        <taxon>Actinomycetes</taxon>
        <taxon>Micromonosporales</taxon>
        <taxon>Micromonosporaceae</taxon>
        <taxon>Actinoplanes</taxon>
    </lineage>
</organism>
<keyword evidence="2" id="KW-1185">Reference proteome</keyword>
<sequence length="319" mass="35044">MWPFKRAGATAAVIDPCLGDETARRLLEAAGRGDWHAVGTLLAPVEDQDLRAFYVGVLADRRGPQPWLGQWLDAEPQSALPHLVKGAHAIQWAWEARGNGTASTVSEAQFAAFFHRLKIAEDSLDEAVSRDPDDATAWAELITTAIGRQLGTAEAERRFKEVVARHRWHRSAHARMLQQKCAKWGGSDELALAFARDTVEQMPAGCTLGSMVAVAHFEAALQADGRTEDYLARPEVLAEVHAAADKSVRHPQFRRIPGHQTADGWFALVFLLAGEHAAAAERFDAIGDRPTELPWGYYRDAGRAYAQHRAKAYRAAGRG</sequence>
<comment type="caution">
    <text evidence="1">The sequence shown here is derived from an EMBL/GenBank/DDBJ whole genome shotgun (WGS) entry which is preliminary data.</text>
</comment>
<reference evidence="1" key="1">
    <citation type="submission" date="2021-01" db="EMBL/GenBank/DDBJ databases">
        <title>Whole genome shotgun sequence of Actinoplanes nipponensis NBRC 14063.</title>
        <authorList>
            <person name="Komaki H."/>
            <person name="Tamura T."/>
        </authorList>
    </citation>
    <scope>NUCLEOTIDE SEQUENCE</scope>
    <source>
        <strain evidence="1">NBRC 14063</strain>
    </source>
</reference>
<dbReference type="EMBL" id="BOMQ01000036">
    <property type="protein sequence ID" value="GIE49523.1"/>
    <property type="molecule type" value="Genomic_DNA"/>
</dbReference>
<evidence type="ECO:0000313" key="2">
    <source>
        <dbReference type="Proteomes" id="UP000647172"/>
    </source>
</evidence>
<dbReference type="RefSeq" id="WP_344932888.1">
    <property type="nucleotide sequence ID" value="NZ_BAAAYJ010000036.1"/>
</dbReference>
<gene>
    <name evidence="1" type="ORF">Ani05nite_30570</name>
</gene>
<protein>
    <recommendedName>
        <fullName evidence="3">DUF4034 domain-containing protein</fullName>
    </recommendedName>
</protein>
<name>A0A919JH33_9ACTN</name>